<dbReference type="AlphaFoldDB" id="A0A3D9RQU5"/>
<dbReference type="PROSITE" id="PS51257">
    <property type="entry name" value="PROKAR_LIPOPROTEIN"/>
    <property type="match status" value="1"/>
</dbReference>
<dbReference type="OrthoDB" id="9812528at2"/>
<dbReference type="Proteomes" id="UP000256429">
    <property type="component" value="Unassembled WGS sequence"/>
</dbReference>
<protein>
    <submittedName>
        <fullName evidence="2">Iron complex transport system substrate-binding protein</fullName>
    </submittedName>
</protein>
<dbReference type="GO" id="GO:0071281">
    <property type="term" value="P:cellular response to iron ion"/>
    <property type="evidence" value="ECO:0007669"/>
    <property type="project" value="TreeGrafter"/>
</dbReference>
<dbReference type="SUPFAM" id="SSF53807">
    <property type="entry name" value="Helical backbone' metal receptor"/>
    <property type="match status" value="1"/>
</dbReference>
<reference evidence="2 3" key="1">
    <citation type="submission" date="2018-08" db="EMBL/GenBank/DDBJ databases">
        <title>Genomic Encyclopedia of Type Strains, Phase III (KMG-III): the genomes of soil and plant-associated and newly described type strains.</title>
        <authorList>
            <person name="Whitman W."/>
        </authorList>
    </citation>
    <scope>NUCLEOTIDE SEQUENCE [LARGE SCALE GENOMIC DNA]</scope>
    <source>
        <strain evidence="2 3">325-5</strain>
    </source>
</reference>
<dbReference type="RefSeq" id="WP_115879501.1">
    <property type="nucleotide sequence ID" value="NZ_QTTQ01000010.1"/>
</dbReference>
<dbReference type="Pfam" id="PF01497">
    <property type="entry name" value="Peripla_BP_2"/>
    <property type="match status" value="1"/>
</dbReference>
<dbReference type="EMBL" id="QTTQ01000010">
    <property type="protein sequence ID" value="REE81848.1"/>
    <property type="molecule type" value="Genomic_DNA"/>
</dbReference>
<dbReference type="Gene3D" id="3.40.50.1980">
    <property type="entry name" value="Nitrogenase molybdenum iron protein domain"/>
    <property type="match status" value="2"/>
</dbReference>
<sequence>MRFITFRLLITLLFFSILISCKNEIKKGLTSEKINTKSSIKYASGFNIEYFETYKKLIVNAPYQDSKETFEFILTGINSAEKGIKTPVNSIVVTSTTHIPMLELLNVEDKLIGYPNTDYISSKKTRDLINSGAIKELGNEESINTELLLDLNPELVVGFSLNSNNKMFVTIEKLGIPVILNGDWLEETPLGRAEWIKFFGVLFDKEKLADSIFNEIEKNYLTAKNIALKSNIKPSIISGGLFKDIWNLPAGESFEAAFLNDANTDYLWVNSAGKGSLSLNIENVFEKGKNADIWISPSFYSNLTEIEKANDLYSKFKAFTNKEVFSFVNKRGEKGGIIYFELAPARPDLVLKDLIKIAHPELLKDYKFTFFEKLK</sequence>
<comment type="caution">
    <text evidence="2">The sequence shown here is derived from an EMBL/GenBank/DDBJ whole genome shotgun (WGS) entry which is preliminary data.</text>
</comment>
<gene>
    <name evidence="2" type="ORF">BX611_1388</name>
</gene>
<dbReference type="PANTHER" id="PTHR30535">
    <property type="entry name" value="VITAMIN B12-BINDING PROTEIN"/>
    <property type="match status" value="1"/>
</dbReference>
<name>A0A3D9RQU5_9FLAO</name>
<organism evidence="2 3">
    <name type="scientific">Lutibacter oceani</name>
    <dbReference type="NCBI Taxonomy" id="1853311"/>
    <lineage>
        <taxon>Bacteria</taxon>
        <taxon>Pseudomonadati</taxon>
        <taxon>Bacteroidota</taxon>
        <taxon>Flavobacteriia</taxon>
        <taxon>Flavobacteriales</taxon>
        <taxon>Flavobacteriaceae</taxon>
        <taxon>Lutibacter</taxon>
    </lineage>
</organism>
<dbReference type="InterPro" id="IPR002491">
    <property type="entry name" value="ABC_transptr_periplasmic_BD"/>
</dbReference>
<dbReference type="PANTHER" id="PTHR30535:SF34">
    <property type="entry name" value="MOLYBDATE-BINDING PROTEIN MOLA"/>
    <property type="match status" value="1"/>
</dbReference>
<dbReference type="PROSITE" id="PS50983">
    <property type="entry name" value="FE_B12_PBP"/>
    <property type="match status" value="1"/>
</dbReference>
<keyword evidence="3" id="KW-1185">Reference proteome</keyword>
<feature type="domain" description="Fe/B12 periplasmic-binding" evidence="1">
    <location>
        <begin position="90"/>
        <end position="362"/>
    </location>
</feature>
<proteinExistence type="predicted"/>
<evidence type="ECO:0000259" key="1">
    <source>
        <dbReference type="PROSITE" id="PS50983"/>
    </source>
</evidence>
<evidence type="ECO:0000313" key="3">
    <source>
        <dbReference type="Proteomes" id="UP000256429"/>
    </source>
</evidence>
<evidence type="ECO:0000313" key="2">
    <source>
        <dbReference type="EMBL" id="REE81848.1"/>
    </source>
</evidence>
<dbReference type="InterPro" id="IPR050902">
    <property type="entry name" value="ABC_Transporter_SBP"/>
</dbReference>
<accession>A0A3D9RQU5</accession>